<dbReference type="Gramene" id="rna-AYBTSS11_LOCUS27680">
    <property type="protein sequence ID" value="CAJ1975554.1"/>
    <property type="gene ID" value="gene-AYBTSS11_LOCUS27680"/>
</dbReference>
<dbReference type="Proteomes" id="UP001189624">
    <property type="component" value="Chromosome 9"/>
</dbReference>
<dbReference type="InterPro" id="IPR029052">
    <property type="entry name" value="Metallo-depent_PP-like"/>
</dbReference>
<accession>A0AA86TJD1</accession>
<sequence>MEKTSSWACTVVTQVCLCSSLYIALNLGHPQALVNISETSDLYFISVKGGFRPFTQQFDLLKQMGKVARAYKPSFIVSSSELGEYDPLMQNATQHFRSLRLPWYTTTTSSKPKGQDLGYFAKKIQTSNGITIELIGVDTELLQDAVLRGSLSGNRSNQLYWLNKTLAGNSSNWRIVVGYQPLVICGEKKEQLKKKQVFSHFHRLLLKFSVNVYISGQDCTSHDIDDSVAYIGNPAPIETEPYSVFLNGNSVIKRELANGFLLHQVSSVQIVTYYINFAGEIACTTEEEVTNITGFRSSRLKPKNSETQCSSRSHFLYDLE</sequence>
<proteinExistence type="predicted"/>
<dbReference type="EMBL" id="OY731406">
    <property type="protein sequence ID" value="CAJ1975554.1"/>
    <property type="molecule type" value="Genomic_DNA"/>
</dbReference>
<dbReference type="PANTHER" id="PTHR32254">
    <property type="entry name" value="EXPRESSED PROTEIN"/>
    <property type="match status" value="1"/>
</dbReference>
<dbReference type="Gene3D" id="3.60.21.10">
    <property type="match status" value="1"/>
</dbReference>
<gene>
    <name evidence="1" type="ORF">AYBTSS11_LOCUS27680</name>
</gene>
<reference evidence="1" key="1">
    <citation type="submission" date="2023-10" db="EMBL/GenBank/DDBJ databases">
        <authorList>
            <person name="Domelevo Entfellner J.-B."/>
        </authorList>
    </citation>
    <scope>NUCLEOTIDE SEQUENCE</scope>
</reference>
<keyword evidence="2" id="KW-1185">Reference proteome</keyword>
<organism evidence="1 2">
    <name type="scientific">Sphenostylis stenocarpa</name>
    <dbReference type="NCBI Taxonomy" id="92480"/>
    <lineage>
        <taxon>Eukaryota</taxon>
        <taxon>Viridiplantae</taxon>
        <taxon>Streptophyta</taxon>
        <taxon>Embryophyta</taxon>
        <taxon>Tracheophyta</taxon>
        <taxon>Spermatophyta</taxon>
        <taxon>Magnoliopsida</taxon>
        <taxon>eudicotyledons</taxon>
        <taxon>Gunneridae</taxon>
        <taxon>Pentapetalae</taxon>
        <taxon>rosids</taxon>
        <taxon>fabids</taxon>
        <taxon>Fabales</taxon>
        <taxon>Fabaceae</taxon>
        <taxon>Papilionoideae</taxon>
        <taxon>50 kb inversion clade</taxon>
        <taxon>NPAAA clade</taxon>
        <taxon>indigoferoid/millettioid clade</taxon>
        <taxon>Phaseoleae</taxon>
        <taxon>Sphenostylis</taxon>
    </lineage>
</organism>
<dbReference type="SUPFAM" id="SSF56300">
    <property type="entry name" value="Metallo-dependent phosphatases"/>
    <property type="match status" value="1"/>
</dbReference>
<name>A0AA86TJD1_9FABA</name>
<evidence type="ECO:0000313" key="1">
    <source>
        <dbReference type="EMBL" id="CAJ1975554.1"/>
    </source>
</evidence>
<dbReference type="PANTHER" id="PTHR32254:SF5">
    <property type="entry name" value="CALCINEURIN-LIKE METALLO-PHOSPHOESTERASE SUPERFAMILY PROTEIN"/>
    <property type="match status" value="1"/>
</dbReference>
<protein>
    <submittedName>
        <fullName evidence="1">Uncharacterized protein</fullName>
    </submittedName>
</protein>
<dbReference type="AlphaFoldDB" id="A0AA86TJD1"/>
<evidence type="ECO:0000313" key="2">
    <source>
        <dbReference type="Proteomes" id="UP001189624"/>
    </source>
</evidence>